<dbReference type="RefSeq" id="WP_203850283.1">
    <property type="nucleotide sequence ID" value="NZ_BONQ01000106.1"/>
</dbReference>
<dbReference type="AlphaFoldDB" id="A0A919UAJ3"/>
<organism evidence="1 2">
    <name type="scientific">Dactylosporangium siamense</name>
    <dbReference type="NCBI Taxonomy" id="685454"/>
    <lineage>
        <taxon>Bacteria</taxon>
        <taxon>Bacillati</taxon>
        <taxon>Actinomycetota</taxon>
        <taxon>Actinomycetes</taxon>
        <taxon>Micromonosporales</taxon>
        <taxon>Micromonosporaceae</taxon>
        <taxon>Dactylosporangium</taxon>
    </lineage>
</organism>
<proteinExistence type="predicted"/>
<comment type="caution">
    <text evidence="1">The sequence shown here is derived from an EMBL/GenBank/DDBJ whole genome shotgun (WGS) entry which is preliminary data.</text>
</comment>
<name>A0A919UAJ3_9ACTN</name>
<keyword evidence="2" id="KW-1185">Reference proteome</keyword>
<reference evidence="1" key="1">
    <citation type="submission" date="2021-01" db="EMBL/GenBank/DDBJ databases">
        <title>Whole genome shotgun sequence of Dactylosporangium siamense NBRC 106093.</title>
        <authorList>
            <person name="Komaki H."/>
            <person name="Tamura T."/>
        </authorList>
    </citation>
    <scope>NUCLEOTIDE SEQUENCE</scope>
    <source>
        <strain evidence="1">NBRC 106093</strain>
    </source>
</reference>
<sequence length="867" mass="96408">MRVPLPSGNTDHGRLPHAGELFTDRESESQAFTSTLASFRQLLDQDVEVGVARHNVLTFYGLGGIGKTALSERLEAWVSDRLPPVHDWGPPPPTKVSATARIDLHGSSGRMDLPATLLALRAGAAKIRDRWPVFDLAFAAYWSAVRPGEPLPEIHGRREYADTVANTVSALLSDLGSAAGFIVGTPVGMGVWGIRKIIGMLRRRRDLRLGVEAFDGFEQFLVRCGDEPSPTESRPALACEIAATLSWELATMVPSPLLTVFIDTTERLALDPRRVSEGHLNRLVHSMPNVLFVMAGREMLDWYDESQVDLPYRGRWTWPGLVPGTQESPRQHLVGNLSPADTRQVIERGRRQLDLPMDDDVVEQLADASAGLPQYLELARQVAMSAKDAGDGRRVQVADVTGSLSSLVLRVLDDVPPDEQRAIRAACLFRVFDTTLIAAAADVDHGCADRAVARPMIDRHEGRFPYRMHDAVREAVRRTDHQVPGGWSEQDWELAASRAAAAARVLHDAAKLREDTREVLDVIGIAIGLVCEQHTTLEKPEDSPYADWLTKAIVHGPALQGLRSRIPASSRTEYGRHVLNFISAKSLETPSEERVQALRDTFASEHPLRNIAGRHLGYAFKLQHRWDDALATFQELVARAPSAVNRAQIPQVLSMARRFVDARDAAAGLPSEVLITRVQEYAHGVPDRYFAEIDEKVTTLRQAGRQREYLEEMGDYLVRRAFFRGDLGVDELDGYHNQVELAGHMFGIRSALLARVLVRGADRVERAEALDRLRRLDMASEHGGTIGFRYAFAEFCDARLAGDRDRLVALREEVGGLAERTRPWIPVECFLDTAGLPVPAVPTQWFGTYEIVQQRWADHLQRYLARG</sequence>
<dbReference type="Proteomes" id="UP000660611">
    <property type="component" value="Unassembled WGS sequence"/>
</dbReference>
<evidence type="ECO:0000313" key="2">
    <source>
        <dbReference type="Proteomes" id="UP000660611"/>
    </source>
</evidence>
<dbReference type="InterPro" id="IPR027417">
    <property type="entry name" value="P-loop_NTPase"/>
</dbReference>
<dbReference type="SUPFAM" id="SSF52540">
    <property type="entry name" value="P-loop containing nucleoside triphosphate hydrolases"/>
    <property type="match status" value="1"/>
</dbReference>
<accession>A0A919UAJ3</accession>
<dbReference type="EMBL" id="BONQ01000106">
    <property type="protein sequence ID" value="GIG48579.1"/>
    <property type="molecule type" value="Genomic_DNA"/>
</dbReference>
<protein>
    <submittedName>
        <fullName evidence="1">ATP/GTP-binding protein</fullName>
    </submittedName>
</protein>
<evidence type="ECO:0000313" key="1">
    <source>
        <dbReference type="EMBL" id="GIG48579.1"/>
    </source>
</evidence>
<gene>
    <name evidence="1" type="ORF">Dsi01nite_066200</name>
</gene>